<dbReference type="InterPro" id="IPR046348">
    <property type="entry name" value="SIS_dom_sf"/>
</dbReference>
<keyword evidence="1" id="KW-0119">Carbohydrate metabolism</keyword>
<dbReference type="SUPFAM" id="SSF53697">
    <property type="entry name" value="SIS domain"/>
    <property type="match status" value="1"/>
</dbReference>
<dbReference type="NCBIfam" id="NF003915">
    <property type="entry name" value="PRK05441.1"/>
    <property type="match status" value="1"/>
</dbReference>
<feature type="non-terminal residue" evidence="4">
    <location>
        <position position="176"/>
    </location>
</feature>
<dbReference type="GO" id="GO:0016803">
    <property type="term" value="F:ether hydrolase activity"/>
    <property type="evidence" value="ECO:0007669"/>
    <property type="project" value="TreeGrafter"/>
</dbReference>
<reference evidence="4" key="1">
    <citation type="submission" date="2018-05" db="EMBL/GenBank/DDBJ databases">
        <authorList>
            <person name="Lanie J.A."/>
            <person name="Ng W.-L."/>
            <person name="Kazmierczak K.M."/>
            <person name="Andrzejewski T.M."/>
            <person name="Davidsen T.M."/>
            <person name="Wayne K.J."/>
            <person name="Tettelin H."/>
            <person name="Glass J.I."/>
            <person name="Rusch D."/>
            <person name="Podicherti R."/>
            <person name="Tsui H.-C.T."/>
            <person name="Winkler M.E."/>
        </authorList>
    </citation>
    <scope>NUCLEOTIDE SEQUENCE</scope>
</reference>
<dbReference type="InterPro" id="IPR001347">
    <property type="entry name" value="SIS_dom"/>
</dbReference>
<dbReference type="Pfam" id="PF22645">
    <property type="entry name" value="GKRP_SIS_N"/>
    <property type="match status" value="1"/>
</dbReference>
<dbReference type="GO" id="GO:0016835">
    <property type="term" value="F:carbon-oxygen lyase activity"/>
    <property type="evidence" value="ECO:0007669"/>
    <property type="project" value="TreeGrafter"/>
</dbReference>
<evidence type="ECO:0000259" key="3">
    <source>
        <dbReference type="PROSITE" id="PS51464"/>
    </source>
</evidence>
<dbReference type="PROSITE" id="PS51464">
    <property type="entry name" value="SIS"/>
    <property type="match status" value="1"/>
</dbReference>
<accession>A0A383DD53</accession>
<dbReference type="InterPro" id="IPR040190">
    <property type="entry name" value="MURQ/GCKR"/>
</dbReference>
<feature type="region of interest" description="Disordered" evidence="2">
    <location>
        <begin position="1"/>
        <end position="20"/>
    </location>
</feature>
<dbReference type="PANTHER" id="PTHR10088">
    <property type="entry name" value="GLUCOKINASE REGULATORY PROTEIN"/>
    <property type="match status" value="1"/>
</dbReference>
<dbReference type="GO" id="GO:0009254">
    <property type="term" value="P:peptidoglycan turnover"/>
    <property type="evidence" value="ECO:0007669"/>
    <property type="project" value="TreeGrafter"/>
</dbReference>
<name>A0A383DD53_9ZZZZ</name>
<dbReference type="Gene3D" id="3.40.50.10490">
    <property type="entry name" value="Glucose-6-phosphate isomerase like protein, domain 1"/>
    <property type="match status" value="1"/>
</dbReference>
<evidence type="ECO:0000256" key="1">
    <source>
        <dbReference type="ARBA" id="ARBA00023277"/>
    </source>
</evidence>
<feature type="compositionally biased region" description="Polar residues" evidence="2">
    <location>
        <begin position="10"/>
        <end position="20"/>
    </location>
</feature>
<gene>
    <name evidence="4" type="ORF">METZ01_LOCUS495280</name>
</gene>
<sequence length="176" mass="18918">MENTDRKNLSTEQQNTRSLQLDGKTVSQILNIINQEDQGIAQAVQSALPEVEKAIELTTESIRNGNKVCYIGAGTSGRLGVLDASEMPPTYSVPAHWFNGIIAGGDDALRKSIEGAEDKPENAITDLKTFGLNAGDVLIGISTSGAARYVQSAIEYARSIDAKTVYLICNEKPFLS</sequence>
<dbReference type="EMBL" id="UINC01216333">
    <property type="protein sequence ID" value="SVE42426.1"/>
    <property type="molecule type" value="Genomic_DNA"/>
</dbReference>
<dbReference type="AlphaFoldDB" id="A0A383DD53"/>
<evidence type="ECO:0000313" key="4">
    <source>
        <dbReference type="EMBL" id="SVE42426.1"/>
    </source>
</evidence>
<evidence type="ECO:0000256" key="2">
    <source>
        <dbReference type="SAM" id="MobiDB-lite"/>
    </source>
</evidence>
<protein>
    <recommendedName>
        <fullName evidence="3">SIS domain-containing protein</fullName>
    </recommendedName>
</protein>
<dbReference type="GO" id="GO:0097367">
    <property type="term" value="F:carbohydrate derivative binding"/>
    <property type="evidence" value="ECO:0007669"/>
    <property type="project" value="InterPro"/>
</dbReference>
<dbReference type="GO" id="GO:0046348">
    <property type="term" value="P:amino sugar catabolic process"/>
    <property type="evidence" value="ECO:0007669"/>
    <property type="project" value="TreeGrafter"/>
</dbReference>
<proteinExistence type="predicted"/>
<dbReference type="PANTHER" id="PTHR10088:SF4">
    <property type="entry name" value="GLUCOKINASE REGULATORY PROTEIN"/>
    <property type="match status" value="1"/>
</dbReference>
<organism evidence="4">
    <name type="scientific">marine metagenome</name>
    <dbReference type="NCBI Taxonomy" id="408172"/>
    <lineage>
        <taxon>unclassified sequences</taxon>
        <taxon>metagenomes</taxon>
        <taxon>ecological metagenomes</taxon>
    </lineage>
</organism>
<feature type="domain" description="SIS" evidence="3">
    <location>
        <begin position="58"/>
        <end position="176"/>
    </location>
</feature>